<proteinExistence type="predicted"/>
<dbReference type="RefSeq" id="WP_346065552.1">
    <property type="nucleotide sequence ID" value="NZ_BRPJ01000051.1"/>
</dbReference>
<reference evidence="1 2" key="1">
    <citation type="journal article" date="2024" name="Int. J. Syst. Evol. Microbiol.">
        <title>Lacrimispora brassicae sp. nov. isolated from fermented cabbage, and proposal of Clostridium indicum Gundawar et al. 2019 and Clostridium methoxybenzovorans Mechichi et al. 1999 as heterotypic synonyms of Lacrimispora amygdalina (Parshina et al. 2003) Haas and Blanchard 2020 and Lacrimispora indolis (McClung and McCoy 1957) Haas and Blanchard 2020, respectively.</title>
        <authorList>
            <person name="Kobayashi H."/>
            <person name="Tanizawa Y."/>
            <person name="Sakamoto M."/>
            <person name="Ohkuma M."/>
            <person name="Tohno M."/>
        </authorList>
    </citation>
    <scope>NUCLEOTIDE SEQUENCE [LARGE SCALE GENOMIC DNA]</scope>
    <source>
        <strain evidence="1 2">DSM 12857</strain>
    </source>
</reference>
<name>A0ABQ5M7S0_9FIRM</name>
<dbReference type="Proteomes" id="UP001419084">
    <property type="component" value="Unassembled WGS sequence"/>
</dbReference>
<accession>A0ABQ5M7S0</accession>
<keyword evidence="2" id="KW-1185">Reference proteome</keyword>
<evidence type="ECO:0000313" key="2">
    <source>
        <dbReference type="Proteomes" id="UP001419084"/>
    </source>
</evidence>
<protein>
    <submittedName>
        <fullName evidence="1">Uncharacterized protein</fullName>
    </submittedName>
</protein>
<comment type="caution">
    <text evidence="1">The sequence shown here is derived from an EMBL/GenBank/DDBJ whole genome shotgun (WGS) entry which is preliminary data.</text>
</comment>
<gene>
    <name evidence="1" type="ORF">LAD12857_29120</name>
</gene>
<organism evidence="1 2">
    <name type="scientific">Lacrimispora amygdalina</name>
    <dbReference type="NCBI Taxonomy" id="253257"/>
    <lineage>
        <taxon>Bacteria</taxon>
        <taxon>Bacillati</taxon>
        <taxon>Bacillota</taxon>
        <taxon>Clostridia</taxon>
        <taxon>Lachnospirales</taxon>
        <taxon>Lachnospiraceae</taxon>
        <taxon>Lacrimispora</taxon>
    </lineage>
</organism>
<sequence length="165" mass="19298">MNKETAEQLARTAAMEAVREFEKSQKKNRKVKVFQNAKKLMENYNRICKSVQEGVSELSDVNDGEELEELSAEDIYINSIIKSKLRSIVMIAHIDKCLALLEEEMNQKEWPERYDAFKHFYLDEMTYEQMAEEYGYAERTARRWISDCTVVLSVYLFGSDAIVLD</sequence>
<evidence type="ECO:0000313" key="1">
    <source>
        <dbReference type="EMBL" id="GLB30989.1"/>
    </source>
</evidence>
<dbReference type="EMBL" id="BRPJ01000051">
    <property type="protein sequence ID" value="GLB30989.1"/>
    <property type="molecule type" value="Genomic_DNA"/>
</dbReference>